<evidence type="ECO:0000256" key="4">
    <source>
        <dbReference type="ARBA" id="ARBA00023136"/>
    </source>
</evidence>
<dbReference type="VEuPathDB" id="FungiDB:BO71DRAFT_422062"/>
<dbReference type="PANTHER" id="PTHR31465">
    <property type="entry name" value="PROTEIN RTA1-RELATED"/>
    <property type="match status" value="1"/>
</dbReference>
<dbReference type="Pfam" id="PF04479">
    <property type="entry name" value="RTA1"/>
    <property type="match status" value="1"/>
</dbReference>
<keyword evidence="2 5" id="KW-0812">Transmembrane</keyword>
<reference evidence="6 7" key="1">
    <citation type="submission" date="2018-02" db="EMBL/GenBank/DDBJ databases">
        <title>The genomes of Aspergillus section Nigri reveals drivers in fungal speciation.</title>
        <authorList>
            <consortium name="DOE Joint Genome Institute"/>
            <person name="Vesth T.C."/>
            <person name="Nybo J."/>
            <person name="Theobald S."/>
            <person name="Brandl J."/>
            <person name="Frisvad J.C."/>
            <person name="Nielsen K.F."/>
            <person name="Lyhne E.K."/>
            <person name="Kogle M.E."/>
            <person name="Kuo A."/>
            <person name="Riley R."/>
            <person name="Clum A."/>
            <person name="Nolan M."/>
            <person name="Lipzen A."/>
            <person name="Salamov A."/>
            <person name="Henrissat B."/>
            <person name="Wiebenga A."/>
            <person name="De vries R.P."/>
            <person name="Grigoriev I.V."/>
            <person name="Mortensen U.H."/>
            <person name="Andersen M.R."/>
            <person name="Baker S.E."/>
        </authorList>
    </citation>
    <scope>NUCLEOTIDE SEQUENCE [LARGE SCALE GENOMIC DNA]</scope>
    <source>
        <strain evidence="6 7">CBS 707.79</strain>
    </source>
</reference>
<sequence>MDERRRYDPSLAGAVAFAILFLATTAFHLHQRIRSHAKYFTPFIVGGIFQVVGYGARADAHFNKTSVLVYSLQTLLILLAPTLYAASIYMTLGRIIKFLHGERLSVIPVKWLTKIFVCGDILSFCLQAGGGGIMAQGASTTVKIGQWVLIVGLCVQLVFFGAFLIASITFHYRITLSPTVESEKTIHHDGGLLRRDWVGLLYASYLVSMFILVRSVYRLIEFAQGNNGYFISHELYLYMFDALMMLQVMVVMNVFHPSVVLSSKSHQPLRSDEFELRRDEQQV</sequence>
<dbReference type="PANTHER" id="PTHR31465:SF1">
    <property type="entry name" value="PROTEIN RTA1-RELATED"/>
    <property type="match status" value="1"/>
</dbReference>
<feature type="transmembrane region" description="Helical" evidence="5">
    <location>
        <begin position="237"/>
        <end position="255"/>
    </location>
</feature>
<keyword evidence="4 5" id="KW-0472">Membrane</keyword>
<feature type="transmembrane region" description="Helical" evidence="5">
    <location>
        <begin position="12"/>
        <end position="30"/>
    </location>
</feature>
<organism evidence="6 7">
    <name type="scientific">Aspergillus ellipticus CBS 707.79</name>
    <dbReference type="NCBI Taxonomy" id="1448320"/>
    <lineage>
        <taxon>Eukaryota</taxon>
        <taxon>Fungi</taxon>
        <taxon>Dikarya</taxon>
        <taxon>Ascomycota</taxon>
        <taxon>Pezizomycotina</taxon>
        <taxon>Eurotiomycetes</taxon>
        <taxon>Eurotiomycetidae</taxon>
        <taxon>Eurotiales</taxon>
        <taxon>Aspergillaceae</taxon>
        <taxon>Aspergillus</taxon>
        <taxon>Aspergillus subgen. Circumdati</taxon>
    </lineage>
</organism>
<keyword evidence="7" id="KW-1185">Reference proteome</keyword>
<evidence type="ECO:0000256" key="1">
    <source>
        <dbReference type="ARBA" id="ARBA00004141"/>
    </source>
</evidence>
<dbReference type="Proteomes" id="UP000247810">
    <property type="component" value="Unassembled WGS sequence"/>
</dbReference>
<gene>
    <name evidence="6" type="ORF">BO71DRAFT_422062</name>
</gene>
<evidence type="ECO:0000256" key="2">
    <source>
        <dbReference type="ARBA" id="ARBA00022692"/>
    </source>
</evidence>
<accession>A0A319EIG1</accession>
<dbReference type="AlphaFoldDB" id="A0A319EIG1"/>
<feature type="transmembrane region" description="Helical" evidence="5">
    <location>
        <begin position="147"/>
        <end position="176"/>
    </location>
</feature>
<evidence type="ECO:0000256" key="5">
    <source>
        <dbReference type="SAM" id="Phobius"/>
    </source>
</evidence>
<evidence type="ECO:0000313" key="6">
    <source>
        <dbReference type="EMBL" id="PYH90742.1"/>
    </source>
</evidence>
<evidence type="ECO:0000256" key="3">
    <source>
        <dbReference type="ARBA" id="ARBA00022989"/>
    </source>
</evidence>
<keyword evidence="3 5" id="KW-1133">Transmembrane helix</keyword>
<name>A0A319EIG1_9EURO</name>
<protein>
    <submittedName>
        <fullName evidence="6">RTM1-like protein</fullName>
    </submittedName>
</protein>
<dbReference type="EMBL" id="KZ825969">
    <property type="protein sequence ID" value="PYH90742.1"/>
    <property type="molecule type" value="Genomic_DNA"/>
</dbReference>
<feature type="transmembrane region" description="Helical" evidence="5">
    <location>
        <begin position="37"/>
        <end position="56"/>
    </location>
</feature>
<proteinExistence type="predicted"/>
<feature type="transmembrane region" description="Helical" evidence="5">
    <location>
        <begin position="68"/>
        <end position="90"/>
    </location>
</feature>
<dbReference type="STRING" id="1448320.A0A319EIG1"/>
<dbReference type="OrthoDB" id="3358017at2759"/>
<feature type="transmembrane region" description="Helical" evidence="5">
    <location>
        <begin position="197"/>
        <end position="217"/>
    </location>
</feature>
<dbReference type="InterPro" id="IPR007568">
    <property type="entry name" value="RTA1"/>
</dbReference>
<comment type="subcellular location">
    <subcellularLocation>
        <location evidence="1">Membrane</location>
        <topology evidence="1">Multi-pass membrane protein</topology>
    </subcellularLocation>
</comment>
<evidence type="ECO:0000313" key="7">
    <source>
        <dbReference type="Proteomes" id="UP000247810"/>
    </source>
</evidence>
<dbReference type="GO" id="GO:0016020">
    <property type="term" value="C:membrane"/>
    <property type="evidence" value="ECO:0007669"/>
    <property type="project" value="UniProtKB-SubCell"/>
</dbReference>